<organism evidence="2 3">
    <name type="scientific">Cafeteria roenbergensis</name>
    <name type="common">Marine flagellate</name>
    <dbReference type="NCBI Taxonomy" id="33653"/>
    <lineage>
        <taxon>Eukaryota</taxon>
        <taxon>Sar</taxon>
        <taxon>Stramenopiles</taxon>
        <taxon>Bigyra</taxon>
        <taxon>Opalozoa</taxon>
        <taxon>Bicosoecida</taxon>
        <taxon>Cafeteriaceae</taxon>
        <taxon>Cafeteria</taxon>
    </lineage>
</organism>
<dbReference type="EMBL" id="VLTO01000053">
    <property type="protein sequence ID" value="KAA0171567.1"/>
    <property type="molecule type" value="Genomic_DNA"/>
</dbReference>
<reference evidence="2 3" key="1">
    <citation type="submission" date="2019-07" db="EMBL/GenBank/DDBJ databases">
        <title>Genomes of Cafeteria roenbergensis.</title>
        <authorList>
            <person name="Fischer M.G."/>
            <person name="Hackl T."/>
            <person name="Roman M."/>
        </authorList>
    </citation>
    <scope>NUCLEOTIDE SEQUENCE [LARGE SCALE GENOMIC DNA]</scope>
    <source>
        <strain evidence="2 3">E4-10P</strain>
    </source>
</reference>
<accession>A0A5A8E408</accession>
<name>A0A5A8E408_CAFRO</name>
<dbReference type="Proteomes" id="UP000322899">
    <property type="component" value="Unassembled WGS sequence"/>
</dbReference>
<protein>
    <submittedName>
        <fullName evidence="2">Uncharacterized protein</fullName>
    </submittedName>
</protein>
<dbReference type="SUPFAM" id="SSF52540">
    <property type="entry name" value="P-loop containing nucleoside triphosphate hydrolases"/>
    <property type="match status" value="1"/>
</dbReference>
<dbReference type="Gene3D" id="3.40.50.300">
    <property type="entry name" value="P-loop containing nucleotide triphosphate hydrolases"/>
    <property type="match status" value="1"/>
</dbReference>
<dbReference type="AlphaFoldDB" id="A0A5A8E408"/>
<evidence type="ECO:0000256" key="1">
    <source>
        <dbReference type="SAM" id="MobiDB-lite"/>
    </source>
</evidence>
<evidence type="ECO:0000313" key="3">
    <source>
        <dbReference type="Proteomes" id="UP000322899"/>
    </source>
</evidence>
<feature type="region of interest" description="Disordered" evidence="1">
    <location>
        <begin position="39"/>
        <end position="58"/>
    </location>
</feature>
<proteinExistence type="predicted"/>
<gene>
    <name evidence="2" type="ORF">FNF27_06277</name>
</gene>
<comment type="caution">
    <text evidence="2">The sequence shown here is derived from an EMBL/GenBank/DDBJ whole genome shotgun (WGS) entry which is preliminary data.</text>
</comment>
<evidence type="ECO:0000313" key="2">
    <source>
        <dbReference type="EMBL" id="KAA0171567.1"/>
    </source>
</evidence>
<dbReference type="InterPro" id="IPR027417">
    <property type="entry name" value="P-loop_NTPase"/>
</dbReference>
<sequence length="335" mass="32942">MDKLHVYAGNVPPGAQMRVLVLGDAGSGKTTLVSALRTSAGTKTLPDPSKAGPGASLGSVEVPVGRAGNVAVVSDTPSSLGDSPGELAAAVASARPHAILLLFAADDIAAGLERVSGYWLPAIEEAFAVIRDGSAELAGRLPTSAPVTVVCSKFDLADVQAMRDAMGSRAGSAWADAEMEGSGSAVSVDDCGDSASLSPAAVSAFRSLVTSTLLTSSAGSARFVETVLPAAFNGDSPPADDAGSASSPRSGAAVASSVLEAAILPVILPTSPLILPGADAASAAFSRACARLVRIFDADNDGVLSASAELPALQRELFGSAGFAAAAASAAAAAP</sequence>